<dbReference type="PANTHER" id="PTHR21608">
    <property type="entry name" value="KINESIN-LIKE PROTEIN CG14535"/>
    <property type="match status" value="1"/>
</dbReference>
<name>A0A9Q1B8S3_9SAUR</name>
<dbReference type="EMBL" id="JAPFRF010000001">
    <property type="protein sequence ID" value="KAJ7345226.1"/>
    <property type="molecule type" value="Genomic_DNA"/>
</dbReference>
<evidence type="ECO:0000313" key="2">
    <source>
        <dbReference type="EMBL" id="KAJ7345226.1"/>
    </source>
</evidence>
<feature type="domain" description="Kinesin-like protein KIF26A/B helical" evidence="1">
    <location>
        <begin position="6"/>
        <end position="60"/>
    </location>
</feature>
<evidence type="ECO:0000259" key="1">
    <source>
        <dbReference type="Pfam" id="PF23081"/>
    </source>
</evidence>
<accession>A0A9Q1B8S3</accession>
<reference evidence="2" key="1">
    <citation type="journal article" date="2023" name="DNA Res.">
        <title>Chromosome-level genome assembly of Phrynocephalus forsythii using third-generation DNA sequencing and Hi-C analysis.</title>
        <authorList>
            <person name="Qi Y."/>
            <person name="Zhao W."/>
            <person name="Zhao Y."/>
            <person name="Niu C."/>
            <person name="Cao S."/>
            <person name="Zhang Y."/>
        </authorList>
    </citation>
    <scope>NUCLEOTIDE SEQUENCE</scope>
    <source>
        <tissue evidence="2">Muscle</tissue>
    </source>
</reference>
<dbReference type="Proteomes" id="UP001142489">
    <property type="component" value="Unassembled WGS sequence"/>
</dbReference>
<dbReference type="InterPro" id="IPR057090">
    <property type="entry name" value="HTH_KIF26A_B_1st"/>
</dbReference>
<comment type="caution">
    <text evidence="2">The sequence shown here is derived from an EMBL/GenBank/DDBJ whole genome shotgun (WGS) entry which is preliminary data.</text>
</comment>
<dbReference type="PANTHER" id="PTHR21608:SF6">
    <property type="entry name" value="KINESIN-LIKE PROTEIN KIF26A"/>
    <property type="match status" value="1"/>
</dbReference>
<protein>
    <recommendedName>
        <fullName evidence="1">Kinesin-like protein KIF26A/B helical domain-containing protein</fullName>
    </recommendedName>
</protein>
<organism evidence="2 3">
    <name type="scientific">Phrynocephalus forsythii</name>
    <dbReference type="NCBI Taxonomy" id="171643"/>
    <lineage>
        <taxon>Eukaryota</taxon>
        <taxon>Metazoa</taxon>
        <taxon>Chordata</taxon>
        <taxon>Craniata</taxon>
        <taxon>Vertebrata</taxon>
        <taxon>Euteleostomi</taxon>
        <taxon>Lepidosauria</taxon>
        <taxon>Squamata</taxon>
        <taxon>Bifurcata</taxon>
        <taxon>Unidentata</taxon>
        <taxon>Episquamata</taxon>
        <taxon>Toxicofera</taxon>
        <taxon>Iguania</taxon>
        <taxon>Acrodonta</taxon>
        <taxon>Agamidae</taxon>
        <taxon>Agaminae</taxon>
        <taxon>Phrynocephalus</taxon>
    </lineage>
</organism>
<feature type="non-terminal residue" evidence="2">
    <location>
        <position position="292"/>
    </location>
</feature>
<evidence type="ECO:0000313" key="3">
    <source>
        <dbReference type="Proteomes" id="UP001142489"/>
    </source>
</evidence>
<sequence>MLTFEKDPRWSALIFDKLQVPEYLQKPRSEGESRCDICASHLNQLKQEALQVVQGLDQAGCQEGADPLPSARTMAAVLPRLTSQNVVTVSSQRDLSLVPGQVGRSTGKTASLFSGSERKKGLGWPQGSGGFPNSSVQVTVAPGGLSGALSSVTIQAQQYLEGMWSISRVNSFLPQACLEATMGECGKEGSNIQVTSGQNNCDQSGTGISQSLVTPAGVPAGTSAAASFFIRAAQKLNLSSKRKKHHGPLLQSRDFSIYPTNFSGILQTCPPPAPPCLLRAVSKVKDNPGIGK</sequence>
<dbReference type="InterPro" id="IPR027640">
    <property type="entry name" value="Kinesin-like_fam"/>
</dbReference>
<dbReference type="GO" id="GO:0007018">
    <property type="term" value="P:microtubule-based movement"/>
    <property type="evidence" value="ECO:0007669"/>
    <property type="project" value="InterPro"/>
</dbReference>
<dbReference type="GO" id="GO:0003777">
    <property type="term" value="F:microtubule motor activity"/>
    <property type="evidence" value="ECO:0007669"/>
    <property type="project" value="InterPro"/>
</dbReference>
<dbReference type="OrthoDB" id="6156415at2759"/>
<keyword evidence="3" id="KW-1185">Reference proteome</keyword>
<gene>
    <name evidence="2" type="ORF">JRQ81_001176</name>
</gene>
<proteinExistence type="predicted"/>
<dbReference type="Pfam" id="PF23081">
    <property type="entry name" value="HTH_KIF26A_B_1st"/>
    <property type="match status" value="1"/>
</dbReference>
<dbReference type="AlphaFoldDB" id="A0A9Q1B8S3"/>